<reference evidence="3 4" key="1">
    <citation type="journal article" date="2011" name="J. Bacteriol.">
        <title>Complete genome sequence of the thermoacidophilic crenarchaeon Thermoproteus uzoniensis 768-20.</title>
        <authorList>
            <person name="Mardanov A.V."/>
            <person name="Gumerov V.M."/>
            <person name="Beletsky A.V."/>
            <person name="Prokofeva M.I."/>
            <person name="Bonch-Osmolovskaya E.A."/>
            <person name="Ravin N.V."/>
            <person name="Skryabin K.G."/>
        </authorList>
    </citation>
    <scope>NUCLEOTIDE SEQUENCE [LARGE SCALE GENOMIC DNA]</scope>
    <source>
        <strain evidence="3 4">768-20</strain>
    </source>
</reference>
<evidence type="ECO:0000259" key="2">
    <source>
        <dbReference type="PROSITE" id="PS50966"/>
    </source>
</evidence>
<keyword evidence="1" id="KW-0862">Zinc</keyword>
<name>F2L5I3_THEU7</name>
<dbReference type="Proteomes" id="UP000008138">
    <property type="component" value="Chromosome"/>
</dbReference>
<evidence type="ECO:0000313" key="3">
    <source>
        <dbReference type="EMBL" id="AEA12354.1"/>
    </source>
</evidence>
<keyword evidence="1" id="KW-0863">Zinc-finger</keyword>
<dbReference type="AlphaFoldDB" id="F2L5I3"/>
<dbReference type="GO" id="GO:0008270">
    <property type="term" value="F:zinc ion binding"/>
    <property type="evidence" value="ECO:0007669"/>
    <property type="project" value="UniProtKB-KW"/>
</dbReference>
<organism evidence="3 4">
    <name type="scientific">Thermoproteus uzoniensis (strain 768-20)</name>
    <dbReference type="NCBI Taxonomy" id="999630"/>
    <lineage>
        <taxon>Archaea</taxon>
        <taxon>Thermoproteota</taxon>
        <taxon>Thermoprotei</taxon>
        <taxon>Thermoproteales</taxon>
        <taxon>Thermoproteaceae</taxon>
        <taxon>Thermoproteus</taxon>
    </lineage>
</organism>
<sequence>MEADPLEPLRRKFPGKSREWLRRALARVGDVSEGPGYYVVRGRPELGDRYPQYHVWWSEAERRWVCTCYLTEWGQRRARDICTHVAAVILYRAHRSVEAREGRYYLATAVVECPERPAADGEVYARQVAGRSIADYARPRWRVAVVSRRPRVVVTCRGRPVAELDGVEAAYGEARVLAEEYVDYLKGPT</sequence>
<dbReference type="RefSeq" id="WP_013679690.1">
    <property type="nucleotide sequence ID" value="NC_015315.1"/>
</dbReference>
<gene>
    <name evidence="3" type="ordered locus">TUZN_0869</name>
</gene>
<dbReference type="EMBL" id="CP002590">
    <property type="protein sequence ID" value="AEA12354.1"/>
    <property type="molecule type" value="Genomic_DNA"/>
</dbReference>
<reference key="2">
    <citation type="submission" date="2011-03" db="EMBL/GenBank/DDBJ databases">
        <title>Complete genome sequence of the thermoacidophilic crenarchaeon Thermoproteus uzoniensis 768-20.</title>
        <authorList>
            <person name="Mardanov A.V."/>
            <person name="Gumerov V.M."/>
            <person name="Beletsky A.V."/>
            <person name="Prokofeva M.I."/>
            <person name="Bonch-Osmolovskaya E.A."/>
            <person name="Ravin N.V."/>
            <person name="Skryabin K.G."/>
        </authorList>
    </citation>
    <scope>NUCLEOTIDE SEQUENCE</scope>
    <source>
        <strain>768-20</strain>
    </source>
</reference>
<dbReference type="PROSITE" id="PS50966">
    <property type="entry name" value="ZF_SWIM"/>
    <property type="match status" value="1"/>
</dbReference>
<evidence type="ECO:0000256" key="1">
    <source>
        <dbReference type="PROSITE-ProRule" id="PRU00325"/>
    </source>
</evidence>
<proteinExistence type="predicted"/>
<protein>
    <submittedName>
        <fullName evidence="3">Zinc finger, SWIM domain protein</fullName>
    </submittedName>
</protein>
<keyword evidence="4" id="KW-1185">Reference proteome</keyword>
<dbReference type="eggNOG" id="arCOG05500">
    <property type="taxonomic scope" value="Archaea"/>
</dbReference>
<feature type="domain" description="SWIM-type" evidence="2">
    <location>
        <begin position="53"/>
        <end position="93"/>
    </location>
</feature>
<dbReference type="GeneID" id="10360403"/>
<dbReference type="STRING" id="999630.TUZN_0869"/>
<evidence type="ECO:0000313" key="4">
    <source>
        <dbReference type="Proteomes" id="UP000008138"/>
    </source>
</evidence>
<keyword evidence="1" id="KW-0479">Metal-binding</keyword>
<dbReference type="HOGENOM" id="CLU_120796_0_0_2"/>
<dbReference type="InterPro" id="IPR007527">
    <property type="entry name" value="Znf_SWIM"/>
</dbReference>
<accession>F2L5I3</accession>
<dbReference type="KEGG" id="tuz:TUZN_0869"/>